<reference evidence="1" key="1">
    <citation type="submission" date="2022-06" db="EMBL/GenBank/DDBJ databases">
        <title>Sneathiella actinostolidae sp. nov., isolated from a sea anemonein the Western Pacific Ocean.</title>
        <authorList>
            <person name="Wei M.J."/>
        </authorList>
    </citation>
    <scope>NUCLEOTIDE SEQUENCE</scope>
    <source>
        <strain evidence="1">PHK-P5</strain>
    </source>
</reference>
<keyword evidence="2" id="KW-1185">Reference proteome</keyword>
<evidence type="ECO:0000313" key="1">
    <source>
        <dbReference type="EMBL" id="USG61574.1"/>
    </source>
</evidence>
<dbReference type="RefSeq" id="WP_251934682.1">
    <property type="nucleotide sequence ID" value="NZ_CP098747.1"/>
</dbReference>
<accession>A0ABY4W427</accession>
<sequence>MNISDNNTGTNALSAHEREIFVFLVGCIIPSAKDLDLPGADDPVIIEDIIAIGQQNTSNLKKLICELDTLAPGDFQDLTSREKAALIHEFRHQCTHSALFLETITATGYYRDPRVLEHIGVEVRPPFPEGYHVEQGDWGLLDPVRERGPIFIMPD</sequence>
<name>A0ABY4W427_9PROT</name>
<gene>
    <name evidence="1" type="ORF">NBZ79_01110</name>
</gene>
<dbReference type="EMBL" id="CP098747">
    <property type="protein sequence ID" value="USG61574.1"/>
    <property type="molecule type" value="Genomic_DNA"/>
</dbReference>
<organism evidence="1 2">
    <name type="scientific">Sneathiella marina</name>
    <dbReference type="NCBI Taxonomy" id="2950108"/>
    <lineage>
        <taxon>Bacteria</taxon>
        <taxon>Pseudomonadati</taxon>
        <taxon>Pseudomonadota</taxon>
        <taxon>Alphaproteobacteria</taxon>
        <taxon>Sneathiellales</taxon>
        <taxon>Sneathiellaceae</taxon>
        <taxon>Sneathiella</taxon>
    </lineage>
</organism>
<evidence type="ECO:0008006" key="3">
    <source>
        <dbReference type="Google" id="ProtNLM"/>
    </source>
</evidence>
<proteinExistence type="predicted"/>
<dbReference type="Proteomes" id="UP001056291">
    <property type="component" value="Chromosome"/>
</dbReference>
<evidence type="ECO:0000313" key="2">
    <source>
        <dbReference type="Proteomes" id="UP001056291"/>
    </source>
</evidence>
<protein>
    <recommendedName>
        <fullName evidence="3">Gluconate 2-dehydrogenase subunit 3 family protein</fullName>
    </recommendedName>
</protein>